<dbReference type="PANTHER" id="PTHR13847">
    <property type="entry name" value="SARCOSINE DEHYDROGENASE-RELATED"/>
    <property type="match status" value="1"/>
</dbReference>
<dbReference type="PANTHER" id="PTHR13847:SF289">
    <property type="entry name" value="GLYCINE OXIDASE"/>
    <property type="match status" value="1"/>
</dbReference>
<dbReference type="SUPFAM" id="SSF51905">
    <property type="entry name" value="FAD/NAD(P)-binding domain"/>
    <property type="match status" value="1"/>
</dbReference>
<dbReference type="Pfam" id="PF01266">
    <property type="entry name" value="DAO"/>
    <property type="match status" value="1"/>
</dbReference>
<dbReference type="EMBL" id="VYQF01000002">
    <property type="protein sequence ID" value="KAA9039096.1"/>
    <property type="molecule type" value="Genomic_DNA"/>
</dbReference>
<dbReference type="GO" id="GO:0005737">
    <property type="term" value="C:cytoplasm"/>
    <property type="evidence" value="ECO:0007669"/>
    <property type="project" value="TreeGrafter"/>
</dbReference>
<evidence type="ECO:0000313" key="3">
    <source>
        <dbReference type="EMBL" id="KAA9039096.1"/>
    </source>
</evidence>
<dbReference type="InterPro" id="IPR036188">
    <property type="entry name" value="FAD/NAD-bd_sf"/>
</dbReference>
<proteinExistence type="predicted"/>
<keyword evidence="1" id="KW-0560">Oxidoreductase</keyword>
<keyword evidence="4" id="KW-1185">Reference proteome</keyword>
<protein>
    <submittedName>
        <fullName evidence="3">FAD-binding oxidoreductase</fullName>
    </submittedName>
</protein>
<evidence type="ECO:0000313" key="4">
    <source>
        <dbReference type="Proteomes" id="UP000326903"/>
    </source>
</evidence>
<dbReference type="RefSeq" id="WP_150414482.1">
    <property type="nucleotide sequence ID" value="NZ_VYQF01000002.1"/>
</dbReference>
<evidence type="ECO:0000259" key="2">
    <source>
        <dbReference type="Pfam" id="PF01266"/>
    </source>
</evidence>
<name>A0A5J5IGR3_9BACT</name>
<dbReference type="SUPFAM" id="SSF54373">
    <property type="entry name" value="FAD-linked reductases, C-terminal domain"/>
    <property type="match status" value="1"/>
</dbReference>
<accession>A0A5J5IGR3</accession>
<dbReference type="Proteomes" id="UP000326903">
    <property type="component" value="Unassembled WGS sequence"/>
</dbReference>
<dbReference type="Gene3D" id="3.50.50.60">
    <property type="entry name" value="FAD/NAD(P)-binding domain"/>
    <property type="match status" value="2"/>
</dbReference>
<comment type="caution">
    <text evidence="3">The sequence shown here is derived from an EMBL/GenBank/DDBJ whole genome shotgun (WGS) entry which is preliminary data.</text>
</comment>
<sequence length="416" mass="46083">MANVIIIGGGIIGLSSAYYLLQQGHQITIIDKTDMLDGCSYGNAGYVSPSHFVPLASPGIVKQGFKWMTNSKSPFYIQPRLSKSLLNWGMKFIKSATKEHVESSAIPLRDINLLSKKMYEDLCNVPGFNFYYANKGMLDFFKTESSAHHAEELVSASNKLGLDAKLLNKQEVQEMEPALNMDIKGAVYFKCDSHMYPNKLMKDMIAFLTNNGVIIKTREEIKSFIKEGNIIKGVRTNVSECFGEHIVLAAGAWSGEIAANLNLNIPMVAGRGYSMTFEDSSFEIHQPIILSEARVALTPMAENKIRFGGTMEITSTNTPPKINRVKGILESVKKYFPDVEIPFPEKDKIWFGFRPCSADGLPYIGRVSKYKNLIIASGHAMLGLSLGPATGKLVSEIIKNEPTSIDIKAFNPDRFN</sequence>
<gene>
    <name evidence="3" type="ORF">FW778_09660</name>
</gene>
<evidence type="ECO:0000256" key="1">
    <source>
        <dbReference type="ARBA" id="ARBA00023002"/>
    </source>
</evidence>
<dbReference type="Gene3D" id="3.30.9.10">
    <property type="entry name" value="D-Amino Acid Oxidase, subunit A, domain 2"/>
    <property type="match status" value="1"/>
</dbReference>
<dbReference type="AlphaFoldDB" id="A0A5J5IGR3"/>
<reference evidence="3 4" key="1">
    <citation type="submission" date="2019-09" db="EMBL/GenBank/DDBJ databases">
        <title>Draft genome sequence of Ginsengibacter sp. BR5-29.</title>
        <authorList>
            <person name="Im W.-T."/>
        </authorList>
    </citation>
    <scope>NUCLEOTIDE SEQUENCE [LARGE SCALE GENOMIC DNA]</scope>
    <source>
        <strain evidence="3 4">BR5-29</strain>
    </source>
</reference>
<feature type="domain" description="FAD dependent oxidoreductase" evidence="2">
    <location>
        <begin position="4"/>
        <end position="396"/>
    </location>
</feature>
<organism evidence="3 4">
    <name type="scientific">Ginsengibacter hankyongi</name>
    <dbReference type="NCBI Taxonomy" id="2607284"/>
    <lineage>
        <taxon>Bacteria</taxon>
        <taxon>Pseudomonadati</taxon>
        <taxon>Bacteroidota</taxon>
        <taxon>Chitinophagia</taxon>
        <taxon>Chitinophagales</taxon>
        <taxon>Chitinophagaceae</taxon>
        <taxon>Ginsengibacter</taxon>
    </lineage>
</organism>
<dbReference type="GO" id="GO:0016491">
    <property type="term" value="F:oxidoreductase activity"/>
    <property type="evidence" value="ECO:0007669"/>
    <property type="project" value="UniProtKB-KW"/>
</dbReference>
<dbReference type="InterPro" id="IPR006076">
    <property type="entry name" value="FAD-dep_OxRdtase"/>
</dbReference>